<evidence type="ECO:0000256" key="5">
    <source>
        <dbReference type="ARBA" id="ARBA00023306"/>
    </source>
</evidence>
<protein>
    <recommendedName>
        <fullName evidence="9">Ctf8-domain-containing protein</fullName>
    </recommendedName>
</protein>
<dbReference type="PANTHER" id="PTHR28605">
    <property type="entry name" value="CTF8, CHROMOSOME TRANSMISSION FIDELITY FACTOR 8 HOMOLOG (S. CEREVISIAE)"/>
    <property type="match status" value="1"/>
</dbReference>
<keyword evidence="5" id="KW-0131">Cell cycle</keyword>
<dbReference type="InterPro" id="IPR018607">
    <property type="entry name" value="Ctf8"/>
</dbReference>
<dbReference type="GO" id="GO:0006260">
    <property type="term" value="P:DNA replication"/>
    <property type="evidence" value="ECO:0007669"/>
    <property type="project" value="UniProtKB-KW"/>
</dbReference>
<name>A0A1X2H7A5_SYNRA</name>
<dbReference type="Proteomes" id="UP000242180">
    <property type="component" value="Unassembled WGS sequence"/>
</dbReference>
<dbReference type="AlphaFoldDB" id="A0A1X2H7A5"/>
<evidence type="ECO:0000256" key="6">
    <source>
        <dbReference type="ARBA" id="ARBA00038447"/>
    </source>
</evidence>
<evidence type="ECO:0000313" key="8">
    <source>
        <dbReference type="Proteomes" id="UP000242180"/>
    </source>
</evidence>
<dbReference type="Pfam" id="PF09696">
    <property type="entry name" value="Ctf8"/>
    <property type="match status" value="1"/>
</dbReference>
<dbReference type="GO" id="GO:0007064">
    <property type="term" value="P:mitotic sister chromatid cohesion"/>
    <property type="evidence" value="ECO:0007669"/>
    <property type="project" value="InterPro"/>
</dbReference>
<sequence>MVHAVICPLNTSTSRELVLLEFQGSFESTLPNVSSAFIGDISIDNDEAFLAIGHHKLTGKRATLSKPMAVIKKRDETEAYDTVCIIKHKYIFASRPALVVQESLRGLTRIGG</sequence>
<dbReference type="InParanoid" id="A0A1X2H7A5"/>
<dbReference type="OMA" id="CYDVVTI"/>
<evidence type="ECO:0000256" key="2">
    <source>
        <dbReference type="ARBA" id="ARBA00022705"/>
    </source>
</evidence>
<evidence type="ECO:0000256" key="3">
    <source>
        <dbReference type="ARBA" id="ARBA00023125"/>
    </source>
</evidence>
<keyword evidence="4" id="KW-0539">Nucleus</keyword>
<evidence type="ECO:0000256" key="1">
    <source>
        <dbReference type="ARBA" id="ARBA00004123"/>
    </source>
</evidence>
<dbReference type="STRING" id="13706.A0A1X2H7A5"/>
<keyword evidence="3" id="KW-0238">DNA-binding</keyword>
<organism evidence="7 8">
    <name type="scientific">Syncephalastrum racemosum</name>
    <name type="common">Filamentous fungus</name>
    <dbReference type="NCBI Taxonomy" id="13706"/>
    <lineage>
        <taxon>Eukaryota</taxon>
        <taxon>Fungi</taxon>
        <taxon>Fungi incertae sedis</taxon>
        <taxon>Mucoromycota</taxon>
        <taxon>Mucoromycotina</taxon>
        <taxon>Mucoromycetes</taxon>
        <taxon>Mucorales</taxon>
        <taxon>Syncephalastraceae</taxon>
        <taxon>Syncephalastrum</taxon>
    </lineage>
</organism>
<comment type="caution">
    <text evidence="7">The sequence shown here is derived from an EMBL/GenBank/DDBJ whole genome shotgun (WGS) entry which is preliminary data.</text>
</comment>
<comment type="similarity">
    <text evidence="6">Belongs to the CTF8 family.</text>
</comment>
<keyword evidence="2" id="KW-0235">DNA replication</keyword>
<comment type="subcellular location">
    <subcellularLocation>
        <location evidence="1">Nucleus</location>
    </subcellularLocation>
</comment>
<evidence type="ECO:0008006" key="9">
    <source>
        <dbReference type="Google" id="ProtNLM"/>
    </source>
</evidence>
<gene>
    <name evidence="7" type="ORF">BCR43DRAFT_494025</name>
</gene>
<evidence type="ECO:0000313" key="7">
    <source>
        <dbReference type="EMBL" id="ORY94446.1"/>
    </source>
</evidence>
<reference evidence="7 8" key="1">
    <citation type="submission" date="2016-07" db="EMBL/GenBank/DDBJ databases">
        <title>Pervasive Adenine N6-methylation of Active Genes in Fungi.</title>
        <authorList>
            <consortium name="DOE Joint Genome Institute"/>
            <person name="Mondo S.J."/>
            <person name="Dannebaum R.O."/>
            <person name="Kuo R.C."/>
            <person name="Labutti K."/>
            <person name="Haridas S."/>
            <person name="Kuo A."/>
            <person name="Salamov A."/>
            <person name="Ahrendt S.R."/>
            <person name="Lipzen A."/>
            <person name="Sullivan W."/>
            <person name="Andreopoulos W.B."/>
            <person name="Clum A."/>
            <person name="Lindquist E."/>
            <person name="Daum C."/>
            <person name="Ramamoorthy G.K."/>
            <person name="Gryganskyi A."/>
            <person name="Culley D."/>
            <person name="Magnuson J.K."/>
            <person name="James T.Y."/>
            <person name="O'Malley M.A."/>
            <person name="Stajich J.E."/>
            <person name="Spatafora J.W."/>
            <person name="Visel A."/>
            <person name="Grigoriev I.V."/>
        </authorList>
    </citation>
    <scope>NUCLEOTIDE SEQUENCE [LARGE SCALE GENOMIC DNA]</scope>
    <source>
        <strain evidence="7 8">NRRL 2496</strain>
    </source>
</reference>
<dbReference type="OrthoDB" id="121932at2759"/>
<evidence type="ECO:0000256" key="4">
    <source>
        <dbReference type="ARBA" id="ARBA00023242"/>
    </source>
</evidence>
<keyword evidence="8" id="KW-1185">Reference proteome</keyword>
<accession>A0A1X2H7A5</accession>
<dbReference type="EMBL" id="MCGN01000007">
    <property type="protein sequence ID" value="ORY94446.1"/>
    <property type="molecule type" value="Genomic_DNA"/>
</dbReference>
<proteinExistence type="inferred from homology"/>
<dbReference type="GO" id="GO:0031390">
    <property type="term" value="C:Ctf18 RFC-like complex"/>
    <property type="evidence" value="ECO:0007669"/>
    <property type="project" value="InterPro"/>
</dbReference>
<dbReference type="GO" id="GO:0003677">
    <property type="term" value="F:DNA binding"/>
    <property type="evidence" value="ECO:0007669"/>
    <property type="project" value="UniProtKB-KW"/>
</dbReference>
<dbReference type="PANTHER" id="PTHR28605:SF1">
    <property type="entry name" value="CHROMOSOME TRANSMISSION FIDELITY FACTOR 8"/>
    <property type="match status" value="1"/>
</dbReference>